<proteinExistence type="predicted"/>
<keyword evidence="1" id="KW-0812">Transmembrane</keyword>
<sequence length="84" mass="9306">MAIIVISTMLAKGVLDKQTAFSIQATLDLPTAIALIAFSILSIKLELDKPRHRHLYKKYGGIDLLLLACGVLLTIGLIYIKYFM</sequence>
<evidence type="ECO:0000313" key="2">
    <source>
        <dbReference type="EMBL" id="AFD00475.1"/>
    </source>
</evidence>
<organism evidence="2 3">
    <name type="scientific">Methanocella conradii (strain DSM 24694 / JCM 17849 / CGMCC 1.5162 / HZ254)</name>
    <dbReference type="NCBI Taxonomy" id="1041930"/>
    <lineage>
        <taxon>Archaea</taxon>
        <taxon>Methanobacteriati</taxon>
        <taxon>Methanobacteriota</taxon>
        <taxon>Stenosarchaea group</taxon>
        <taxon>Methanomicrobia</taxon>
        <taxon>Methanocellales</taxon>
        <taxon>Methanocellaceae</taxon>
        <taxon>Methanocella</taxon>
    </lineage>
</organism>
<accession>H8I904</accession>
<dbReference type="GeneID" id="11971871"/>
<gene>
    <name evidence="2" type="ordered locus">Mtc_1731</name>
</gene>
<feature type="transmembrane region" description="Helical" evidence="1">
    <location>
        <begin position="64"/>
        <end position="82"/>
    </location>
</feature>
<feature type="transmembrane region" description="Helical" evidence="1">
    <location>
        <begin position="20"/>
        <end position="43"/>
    </location>
</feature>
<evidence type="ECO:0000313" key="3">
    <source>
        <dbReference type="Proteomes" id="UP000005233"/>
    </source>
</evidence>
<dbReference type="AlphaFoldDB" id="H8I904"/>
<reference evidence="2 3" key="1">
    <citation type="journal article" date="2012" name="J. Bacteriol.">
        <title>Complete genome sequence of a thermophilic methanogen, Methanocella conradii HZ254, isolated from Chinese rice field soil.</title>
        <authorList>
            <person name="Lu Z."/>
            <person name="Lu Y."/>
        </authorList>
    </citation>
    <scope>NUCLEOTIDE SEQUENCE [LARGE SCALE GENOMIC DNA]</scope>
    <source>
        <strain evidence="3">DSM 24694 / JCM 17849 / CGMCC 1.5162 / HZ254</strain>
    </source>
</reference>
<dbReference type="eggNOG" id="arCOG11647">
    <property type="taxonomic scope" value="Archaea"/>
</dbReference>
<dbReference type="RefSeq" id="WP_014406306.1">
    <property type="nucleotide sequence ID" value="NC_017034.1"/>
</dbReference>
<dbReference type="EMBL" id="CP003243">
    <property type="protein sequence ID" value="AFD00475.1"/>
    <property type="molecule type" value="Genomic_DNA"/>
</dbReference>
<keyword evidence="1" id="KW-0472">Membrane</keyword>
<keyword evidence="3" id="KW-1185">Reference proteome</keyword>
<evidence type="ECO:0000256" key="1">
    <source>
        <dbReference type="SAM" id="Phobius"/>
    </source>
</evidence>
<name>H8I904_METCZ</name>
<dbReference type="KEGG" id="mez:Mtc_1731"/>
<dbReference type="STRING" id="1041930.Mtc_1731"/>
<dbReference type="Proteomes" id="UP000005233">
    <property type="component" value="Chromosome"/>
</dbReference>
<protein>
    <submittedName>
        <fullName evidence="2">Uncharacterized protein</fullName>
    </submittedName>
</protein>
<keyword evidence="1" id="KW-1133">Transmembrane helix</keyword>
<dbReference type="HOGENOM" id="CLU_2519746_0_0_2"/>